<reference evidence="1" key="1">
    <citation type="submission" date="2023-03" db="EMBL/GenBank/DDBJ databases">
        <authorList>
            <person name="Shen W."/>
            <person name="Cai J."/>
        </authorList>
    </citation>
    <scope>NUCLEOTIDE SEQUENCE</scope>
    <source>
        <strain evidence="1">B226-2</strain>
    </source>
</reference>
<comment type="caution">
    <text evidence="1">The sequence shown here is derived from an EMBL/GenBank/DDBJ whole genome shotgun (WGS) entry which is preliminary data.</text>
</comment>
<evidence type="ECO:0000313" key="2">
    <source>
        <dbReference type="Proteomes" id="UP001256711"/>
    </source>
</evidence>
<dbReference type="Proteomes" id="UP001256711">
    <property type="component" value="Unassembled WGS sequence"/>
</dbReference>
<name>A0AAW8U5W6_9ENTE</name>
<accession>A0AAW8U5W6</accession>
<proteinExistence type="predicted"/>
<dbReference type="AlphaFoldDB" id="A0AAW8U5W6"/>
<dbReference type="RefSeq" id="WP_162000035.1">
    <property type="nucleotide sequence ID" value="NZ_JARQBJ010000007.1"/>
</dbReference>
<protein>
    <submittedName>
        <fullName evidence="1">CRISPR-associated protein Csn2-St</fullName>
    </submittedName>
</protein>
<evidence type="ECO:0000313" key="1">
    <source>
        <dbReference type="EMBL" id="MDT2811330.1"/>
    </source>
</evidence>
<organism evidence="1 2">
    <name type="scientific">Enterococcus asini</name>
    <dbReference type="NCBI Taxonomy" id="57732"/>
    <lineage>
        <taxon>Bacteria</taxon>
        <taxon>Bacillati</taxon>
        <taxon>Bacillota</taxon>
        <taxon>Bacilli</taxon>
        <taxon>Lactobacillales</taxon>
        <taxon>Enterococcaceae</taxon>
        <taxon>Enterococcus</taxon>
    </lineage>
</organism>
<gene>
    <name evidence="1" type="primary">csn2-St</name>
    <name evidence="1" type="ORF">P7H43_12655</name>
</gene>
<dbReference type="EMBL" id="JARQBJ010000007">
    <property type="protein sequence ID" value="MDT2811330.1"/>
    <property type="molecule type" value="Genomic_DNA"/>
</dbReference>
<sequence>MEVAVEYEYGQYLECEANGMIYILGGDEQVKWKLYRGLKRFVTGKLLNEIEEHVYGDDGIVIKIDGKPVKAKDIRILLLDNRESFLEQLRYTKGSMLFQYSESLQENFSVVRKIDEINDEVLRLELILQELYAEVFTSMRPLLKAVTYADLLKSSLGLAYFENEKEYPLEMMDVATIVDDYCDLLQQHILANQKLTWLWIKNPKAFMSQPILIKFTQRLRKICEDTGLLHVFILSDECLEITYNQEDLSNTVLVYQNQNQQLPDFETFVNSLERYYPDRFVFKQAELLKSLYRIFPYIGRESQFEIYLNPKDMILLKVVSKLLEANCEPKYPDLEVHLTNLEKKFLQNE</sequence>